<reference evidence="3" key="1">
    <citation type="submission" date="2018-06" db="EMBL/GenBank/DDBJ databases">
        <authorList>
            <person name="Guldener U."/>
        </authorList>
    </citation>
    <scope>NUCLEOTIDE SEQUENCE [LARGE SCALE GENOMIC DNA]</scope>
    <source>
        <strain evidence="3">UTAD17</strain>
    </source>
</reference>
<keyword evidence="3" id="KW-1185">Reference proteome</keyword>
<dbReference type="OrthoDB" id="3994490at2759"/>
<accession>A0A376B6E0</accession>
<dbReference type="VEuPathDB" id="FungiDB:SCODWIG_02009"/>
<dbReference type="EMBL" id="UFAJ01000307">
    <property type="protein sequence ID" value="SSD60248.1"/>
    <property type="molecule type" value="Genomic_DNA"/>
</dbReference>
<feature type="compositionally biased region" description="Polar residues" evidence="1">
    <location>
        <begin position="215"/>
        <end position="226"/>
    </location>
</feature>
<protein>
    <submittedName>
        <fullName evidence="2">Uncharacterized protein</fullName>
    </submittedName>
</protein>
<dbReference type="Proteomes" id="UP000262825">
    <property type="component" value="Unassembled WGS sequence"/>
</dbReference>
<organism evidence="2 3">
    <name type="scientific">Saccharomycodes ludwigii</name>
    <dbReference type="NCBI Taxonomy" id="36035"/>
    <lineage>
        <taxon>Eukaryota</taxon>
        <taxon>Fungi</taxon>
        <taxon>Dikarya</taxon>
        <taxon>Ascomycota</taxon>
        <taxon>Saccharomycotina</taxon>
        <taxon>Saccharomycetes</taxon>
        <taxon>Saccharomycodales</taxon>
        <taxon>Saccharomycodaceae</taxon>
        <taxon>Saccharomycodes</taxon>
    </lineage>
</organism>
<name>A0A376B6E0_9ASCO</name>
<dbReference type="AlphaFoldDB" id="A0A376B6E0"/>
<evidence type="ECO:0000313" key="3">
    <source>
        <dbReference type="Proteomes" id="UP000262825"/>
    </source>
</evidence>
<dbReference type="Pfam" id="PF09428">
    <property type="entry name" value="DUF2011"/>
    <property type="match status" value="1"/>
</dbReference>
<feature type="compositionally biased region" description="Basic residues" evidence="1">
    <location>
        <begin position="191"/>
        <end position="206"/>
    </location>
</feature>
<feature type="region of interest" description="Disordered" evidence="1">
    <location>
        <begin position="191"/>
        <end position="226"/>
    </location>
</feature>
<dbReference type="InterPro" id="IPR018555">
    <property type="entry name" value="C630.06c-like"/>
</dbReference>
<evidence type="ECO:0000256" key="1">
    <source>
        <dbReference type="SAM" id="MobiDB-lite"/>
    </source>
</evidence>
<sequence length="226" mass="26144">MEFEFIEISNKDEDNKKHLNSTAQEEEINEKEFDFPLFSMGVTNSPSTHSQANNVSQGKDRSNLIKISLRDELDVFDEQIKDFNKRPSSYYLAGHRSALEKSQFEASCIDADYIIEHSKELYSTGFSISDKAKRDIDLNEFNSKIEKELVKEIKLKKRRPGKNQRMARKTGAKNELERELKIKEIKKMIKKKFHKRGGKKNKKKKTINPLADAGINQQQIPKFSSG</sequence>
<gene>
    <name evidence="2" type="ORF">SCODWIG_02009</name>
</gene>
<evidence type="ECO:0000313" key="2">
    <source>
        <dbReference type="EMBL" id="SSD60248.1"/>
    </source>
</evidence>
<proteinExistence type="predicted"/>